<evidence type="ECO:0000313" key="5">
    <source>
        <dbReference type="EMBL" id="KAJ5247787.1"/>
    </source>
</evidence>
<dbReference type="PANTHER" id="PTHR35201">
    <property type="entry name" value="TERPENE SYNTHASE"/>
    <property type="match status" value="1"/>
</dbReference>
<dbReference type="Pfam" id="PF19086">
    <property type="entry name" value="Terpene_syn_C_2"/>
    <property type="match status" value="1"/>
</dbReference>
<keyword evidence="4" id="KW-0456">Lyase</keyword>
<dbReference type="EMBL" id="JAPQKS010000002">
    <property type="protein sequence ID" value="KAJ5247787.1"/>
    <property type="molecule type" value="Genomic_DNA"/>
</dbReference>
<dbReference type="InterPro" id="IPR008949">
    <property type="entry name" value="Isoprenoid_synthase_dom_sf"/>
</dbReference>
<protein>
    <recommendedName>
        <fullName evidence="4">Terpene synthase</fullName>
        <ecNumber evidence="4">4.2.3.-</ecNumber>
    </recommendedName>
</protein>
<dbReference type="Gene3D" id="1.10.600.10">
    <property type="entry name" value="Farnesyl Diphosphate Synthase"/>
    <property type="match status" value="1"/>
</dbReference>
<accession>A0A9W9PKK6</accession>
<organism evidence="5 6">
    <name type="scientific">Penicillium chermesinum</name>
    <dbReference type="NCBI Taxonomy" id="63820"/>
    <lineage>
        <taxon>Eukaryota</taxon>
        <taxon>Fungi</taxon>
        <taxon>Dikarya</taxon>
        <taxon>Ascomycota</taxon>
        <taxon>Pezizomycotina</taxon>
        <taxon>Eurotiomycetes</taxon>
        <taxon>Eurotiomycetidae</taxon>
        <taxon>Eurotiales</taxon>
        <taxon>Aspergillaceae</taxon>
        <taxon>Penicillium</taxon>
    </lineage>
</organism>
<comment type="caution">
    <text evidence="5">The sequence shown here is derived from an EMBL/GenBank/DDBJ whole genome shotgun (WGS) entry which is preliminary data.</text>
</comment>
<gene>
    <name evidence="5" type="ORF">N7468_002770</name>
</gene>
<dbReference type="InterPro" id="IPR034686">
    <property type="entry name" value="Terpene_cyclase-like_2"/>
</dbReference>
<dbReference type="AlphaFoldDB" id="A0A9W9PKK6"/>
<sequence length="374" mass="42541">MPESLQSKPLHGHDSTTLVQLPDLFILFLSEAPAVNPHYANVKGESEKWIAETCCMNDRSRKILTKTNFALFLSIAAPEARVEELRTLFDWGNWVFPFDDMFDNGHLKDDVQNGQIMIDALMHRMRDDKAELPAPLQSPLIDVHNSVWERVVEGAPRGVQKRFARAMADYSHGVISQVEVCSSGENVSLEEVLALRRHSAGVSPLFPLIEYAHRLRIPDQVFECPSIKEIERVGIDFVVLQNDILSYWKEEKEGVIHNLVAVCRNAGMSAQAAFDHLGYMLQTRYRDWYLALASLPSWGNEIDAEVQNYIRGVQNVVKANLHWSFSSGRYFGDAVHEVRKTKKIRVQKRETDFIPRGGPIDRVGTYEPVLLSRV</sequence>
<keyword evidence="3 4" id="KW-0460">Magnesium</keyword>
<evidence type="ECO:0000313" key="6">
    <source>
        <dbReference type="Proteomes" id="UP001150941"/>
    </source>
</evidence>
<dbReference type="GeneID" id="83199370"/>
<dbReference type="SFLD" id="SFLDS00005">
    <property type="entry name" value="Isoprenoid_Synthase_Type_I"/>
    <property type="match status" value="1"/>
</dbReference>
<name>A0A9W9PKK6_9EURO</name>
<proteinExistence type="inferred from homology"/>
<evidence type="ECO:0000256" key="1">
    <source>
        <dbReference type="ARBA" id="ARBA00001946"/>
    </source>
</evidence>
<dbReference type="PANTHER" id="PTHR35201:SF4">
    <property type="entry name" value="BETA-PINACENE SYNTHASE-RELATED"/>
    <property type="match status" value="1"/>
</dbReference>
<keyword evidence="6" id="KW-1185">Reference proteome</keyword>
<dbReference type="RefSeq" id="XP_058335208.1">
    <property type="nucleotide sequence ID" value="XM_058472067.1"/>
</dbReference>
<evidence type="ECO:0000256" key="3">
    <source>
        <dbReference type="ARBA" id="ARBA00022842"/>
    </source>
</evidence>
<dbReference type="SFLD" id="SFLDG01020">
    <property type="entry name" value="Terpene_Cyclase_Like_2"/>
    <property type="match status" value="1"/>
</dbReference>
<dbReference type="GO" id="GO:0010333">
    <property type="term" value="F:terpene synthase activity"/>
    <property type="evidence" value="ECO:0007669"/>
    <property type="project" value="InterPro"/>
</dbReference>
<comment type="cofactor">
    <cofactor evidence="1 4">
        <name>Mg(2+)</name>
        <dbReference type="ChEBI" id="CHEBI:18420"/>
    </cofactor>
</comment>
<reference evidence="5" key="1">
    <citation type="submission" date="2022-11" db="EMBL/GenBank/DDBJ databases">
        <authorList>
            <person name="Petersen C."/>
        </authorList>
    </citation>
    <scope>NUCLEOTIDE SEQUENCE</scope>
    <source>
        <strain evidence="5">IBT 19713</strain>
    </source>
</reference>
<dbReference type="SUPFAM" id="SSF48576">
    <property type="entry name" value="Terpenoid synthases"/>
    <property type="match status" value="1"/>
</dbReference>
<evidence type="ECO:0000256" key="2">
    <source>
        <dbReference type="ARBA" id="ARBA00006333"/>
    </source>
</evidence>
<reference evidence="5" key="2">
    <citation type="journal article" date="2023" name="IMA Fungus">
        <title>Comparative genomic study of the Penicillium genus elucidates a diverse pangenome and 15 lateral gene transfer events.</title>
        <authorList>
            <person name="Petersen C."/>
            <person name="Sorensen T."/>
            <person name="Nielsen M.R."/>
            <person name="Sondergaard T.E."/>
            <person name="Sorensen J.L."/>
            <person name="Fitzpatrick D.A."/>
            <person name="Frisvad J.C."/>
            <person name="Nielsen K.L."/>
        </authorList>
    </citation>
    <scope>NUCLEOTIDE SEQUENCE</scope>
    <source>
        <strain evidence="5">IBT 19713</strain>
    </source>
</reference>
<dbReference type="Proteomes" id="UP001150941">
    <property type="component" value="Unassembled WGS sequence"/>
</dbReference>
<dbReference type="GO" id="GO:0008299">
    <property type="term" value="P:isoprenoid biosynthetic process"/>
    <property type="evidence" value="ECO:0007669"/>
    <property type="project" value="UniProtKB-ARBA"/>
</dbReference>
<comment type="similarity">
    <text evidence="2 4">Belongs to the terpene synthase family.</text>
</comment>
<dbReference type="EC" id="4.2.3.-" evidence="4"/>
<evidence type="ECO:0000256" key="4">
    <source>
        <dbReference type="RuleBase" id="RU366034"/>
    </source>
</evidence>
<dbReference type="GO" id="GO:0046872">
    <property type="term" value="F:metal ion binding"/>
    <property type="evidence" value="ECO:0007669"/>
    <property type="project" value="UniProtKB-KW"/>
</dbReference>
<dbReference type="OrthoDB" id="2861623at2759"/>
<keyword evidence="4" id="KW-0479">Metal-binding</keyword>